<accession>A0A1A8QIJ5</accession>
<dbReference type="EMBL" id="HAEH01011796">
    <property type="protein sequence ID" value="SBR93158.1"/>
    <property type="molecule type" value="Transcribed_RNA"/>
</dbReference>
<feature type="non-terminal residue" evidence="1">
    <location>
        <position position="65"/>
    </location>
</feature>
<proteinExistence type="predicted"/>
<protein>
    <submittedName>
        <fullName evidence="1">Sorting nexin 22</fullName>
    </submittedName>
</protein>
<reference evidence="1" key="1">
    <citation type="submission" date="2016-05" db="EMBL/GenBank/DDBJ databases">
        <authorList>
            <person name="Lavstsen T."/>
            <person name="Jespersen J.S."/>
        </authorList>
    </citation>
    <scope>NUCLEOTIDE SEQUENCE</scope>
    <source>
        <tissue evidence="1">Brain</tissue>
    </source>
</reference>
<name>A0A1A8QIJ5_9TELE</name>
<evidence type="ECO:0000313" key="1">
    <source>
        <dbReference type="EMBL" id="SBR93158.1"/>
    </source>
</evidence>
<dbReference type="AlphaFoldDB" id="A0A1A8QIJ5"/>
<gene>
    <name evidence="1" type="primary">SNX22</name>
</gene>
<sequence>KSSSAFFYITMCIHSTSDEQVWTDRQVEVLTLKSCDWKNREVTEMQVKNRCFNIVENFIYFINST</sequence>
<feature type="non-terminal residue" evidence="1">
    <location>
        <position position="1"/>
    </location>
</feature>
<reference evidence="1" key="2">
    <citation type="submission" date="2016-06" db="EMBL/GenBank/DDBJ databases">
        <title>The genome of a short-lived fish provides insights into sex chromosome evolution and the genetic control of aging.</title>
        <authorList>
            <person name="Reichwald K."/>
            <person name="Felder M."/>
            <person name="Petzold A."/>
            <person name="Koch P."/>
            <person name="Groth M."/>
            <person name="Platzer M."/>
        </authorList>
    </citation>
    <scope>NUCLEOTIDE SEQUENCE</scope>
    <source>
        <tissue evidence="1">Brain</tissue>
    </source>
</reference>
<organism evidence="1">
    <name type="scientific">Nothobranchius rachovii</name>
    <name type="common">bluefin notho</name>
    <dbReference type="NCBI Taxonomy" id="451742"/>
    <lineage>
        <taxon>Eukaryota</taxon>
        <taxon>Metazoa</taxon>
        <taxon>Chordata</taxon>
        <taxon>Craniata</taxon>
        <taxon>Vertebrata</taxon>
        <taxon>Euteleostomi</taxon>
        <taxon>Actinopterygii</taxon>
        <taxon>Neopterygii</taxon>
        <taxon>Teleostei</taxon>
        <taxon>Neoteleostei</taxon>
        <taxon>Acanthomorphata</taxon>
        <taxon>Ovalentaria</taxon>
        <taxon>Atherinomorphae</taxon>
        <taxon>Cyprinodontiformes</taxon>
        <taxon>Nothobranchiidae</taxon>
        <taxon>Nothobranchius</taxon>
    </lineage>
</organism>